<comment type="caution">
    <text evidence="1">The sequence shown here is derived from an EMBL/GenBank/DDBJ whole genome shotgun (WGS) entry which is preliminary data.</text>
</comment>
<protein>
    <submittedName>
        <fullName evidence="1">Uncharacterized protein</fullName>
    </submittedName>
</protein>
<proteinExistence type="predicted"/>
<dbReference type="AlphaFoldDB" id="A0A699V8P6"/>
<organism evidence="1">
    <name type="scientific">Tanacetum cinerariifolium</name>
    <name type="common">Dalmatian daisy</name>
    <name type="synonym">Chrysanthemum cinerariifolium</name>
    <dbReference type="NCBI Taxonomy" id="118510"/>
    <lineage>
        <taxon>Eukaryota</taxon>
        <taxon>Viridiplantae</taxon>
        <taxon>Streptophyta</taxon>
        <taxon>Embryophyta</taxon>
        <taxon>Tracheophyta</taxon>
        <taxon>Spermatophyta</taxon>
        <taxon>Magnoliopsida</taxon>
        <taxon>eudicotyledons</taxon>
        <taxon>Gunneridae</taxon>
        <taxon>Pentapetalae</taxon>
        <taxon>asterids</taxon>
        <taxon>campanulids</taxon>
        <taxon>Asterales</taxon>
        <taxon>Asteraceae</taxon>
        <taxon>Asteroideae</taxon>
        <taxon>Anthemideae</taxon>
        <taxon>Anthemidinae</taxon>
        <taxon>Tanacetum</taxon>
    </lineage>
</organism>
<gene>
    <name evidence="1" type="ORF">Tci_903029</name>
</gene>
<accession>A0A699V8P6</accession>
<evidence type="ECO:0000313" key="1">
    <source>
        <dbReference type="EMBL" id="GFD31060.1"/>
    </source>
</evidence>
<reference evidence="1" key="1">
    <citation type="journal article" date="2019" name="Sci. Rep.">
        <title>Draft genome of Tanacetum cinerariifolium, the natural source of mosquito coil.</title>
        <authorList>
            <person name="Yamashiro T."/>
            <person name="Shiraishi A."/>
            <person name="Satake H."/>
            <person name="Nakayama K."/>
        </authorList>
    </citation>
    <scope>NUCLEOTIDE SEQUENCE</scope>
</reference>
<dbReference type="EMBL" id="BKCJ011410158">
    <property type="protein sequence ID" value="GFD31060.1"/>
    <property type="molecule type" value="Genomic_DNA"/>
</dbReference>
<name>A0A699V8P6_TANCI</name>
<sequence length="75" mass="8550">MPSLEETGIFDDVYDDREVGAEVDTNNLELSIVVSPIPTTRVHKDHPKEKIIGDLNLATQTRRMINFYEENAMDT</sequence>
<feature type="non-terminal residue" evidence="1">
    <location>
        <position position="75"/>
    </location>
</feature>